<dbReference type="EMBL" id="MHTY01000009">
    <property type="protein sequence ID" value="OHA69051.1"/>
    <property type="molecule type" value="Genomic_DNA"/>
</dbReference>
<dbReference type="Gene3D" id="2.170.120.12">
    <property type="entry name" value="DNA-directed RNA polymerase, insert domain"/>
    <property type="match status" value="1"/>
</dbReference>
<evidence type="ECO:0000259" key="12">
    <source>
        <dbReference type="SMART" id="SM00662"/>
    </source>
</evidence>
<comment type="caution">
    <text evidence="13">The sequence shown here is derived from an EMBL/GenBank/DDBJ whole genome shotgun (WGS) entry which is preliminary data.</text>
</comment>
<evidence type="ECO:0000256" key="4">
    <source>
        <dbReference type="ARBA" id="ARBA00022478"/>
    </source>
</evidence>
<dbReference type="InterPro" id="IPR011263">
    <property type="entry name" value="DNA-dir_RNA_pol_RpoA/D/Rpb3"/>
</dbReference>
<dbReference type="Proteomes" id="UP000178529">
    <property type="component" value="Unassembled WGS sequence"/>
</dbReference>
<name>A0A1G2RAE6_9BACT</name>
<keyword evidence="7" id="KW-0804">Transcription</keyword>
<evidence type="ECO:0000256" key="2">
    <source>
        <dbReference type="ARBA" id="ARBA00012418"/>
    </source>
</evidence>
<dbReference type="InterPro" id="IPR036643">
    <property type="entry name" value="RNApol_insert_sf"/>
</dbReference>
<evidence type="ECO:0000313" key="13">
    <source>
        <dbReference type="EMBL" id="OHA69051.1"/>
    </source>
</evidence>
<dbReference type="InterPro" id="IPR036603">
    <property type="entry name" value="RBP11-like"/>
</dbReference>
<dbReference type="GO" id="GO:0006351">
    <property type="term" value="P:DNA-templated transcription"/>
    <property type="evidence" value="ECO:0007669"/>
    <property type="project" value="InterPro"/>
</dbReference>
<dbReference type="GO" id="GO:0046983">
    <property type="term" value="F:protein dimerization activity"/>
    <property type="evidence" value="ECO:0007669"/>
    <property type="project" value="InterPro"/>
</dbReference>
<evidence type="ECO:0000256" key="5">
    <source>
        <dbReference type="ARBA" id="ARBA00022679"/>
    </source>
</evidence>
<proteinExistence type="inferred from homology"/>
<comment type="catalytic activity">
    <reaction evidence="10">
        <text>RNA(n) + a ribonucleoside 5'-triphosphate = RNA(n+1) + diphosphate</text>
        <dbReference type="Rhea" id="RHEA:21248"/>
        <dbReference type="Rhea" id="RHEA-COMP:14527"/>
        <dbReference type="Rhea" id="RHEA-COMP:17342"/>
        <dbReference type="ChEBI" id="CHEBI:33019"/>
        <dbReference type="ChEBI" id="CHEBI:61557"/>
        <dbReference type="ChEBI" id="CHEBI:140395"/>
        <dbReference type="EC" id="2.7.7.6"/>
    </reaction>
</comment>
<evidence type="ECO:0000256" key="1">
    <source>
        <dbReference type="ARBA" id="ARBA00007123"/>
    </source>
</evidence>
<dbReference type="CDD" id="cd06928">
    <property type="entry name" value="RNAP_alpha_NTD"/>
    <property type="match status" value="1"/>
</dbReference>
<dbReference type="SUPFAM" id="SSF55257">
    <property type="entry name" value="RBP11-like subunits of RNA polymerase"/>
    <property type="match status" value="1"/>
</dbReference>
<evidence type="ECO:0000256" key="3">
    <source>
        <dbReference type="ARBA" id="ARBA00015972"/>
    </source>
</evidence>
<evidence type="ECO:0000256" key="8">
    <source>
        <dbReference type="ARBA" id="ARBA00032524"/>
    </source>
</evidence>
<keyword evidence="4 13" id="KW-0240">DNA-directed RNA polymerase</keyword>
<evidence type="ECO:0000256" key="7">
    <source>
        <dbReference type="ARBA" id="ARBA00023163"/>
    </source>
</evidence>
<accession>A0A1G2RAE6</accession>
<evidence type="ECO:0000256" key="10">
    <source>
        <dbReference type="ARBA" id="ARBA00048552"/>
    </source>
</evidence>
<reference evidence="13 14" key="1">
    <citation type="journal article" date="2016" name="Nat. Commun.">
        <title>Thousands of microbial genomes shed light on interconnected biogeochemical processes in an aquifer system.</title>
        <authorList>
            <person name="Anantharaman K."/>
            <person name="Brown C.T."/>
            <person name="Hug L.A."/>
            <person name="Sharon I."/>
            <person name="Castelle C.J."/>
            <person name="Probst A.J."/>
            <person name="Thomas B.C."/>
            <person name="Singh A."/>
            <person name="Wilkins M.J."/>
            <person name="Karaoz U."/>
            <person name="Brodie E.L."/>
            <person name="Williams K.H."/>
            <person name="Hubbard S.S."/>
            <person name="Banfield J.F."/>
        </authorList>
    </citation>
    <scope>NUCLEOTIDE SEQUENCE [LARGE SCALE GENOMIC DNA]</scope>
</reference>
<evidence type="ECO:0000313" key="14">
    <source>
        <dbReference type="Proteomes" id="UP000178529"/>
    </source>
</evidence>
<feature type="region of interest" description="Disordered" evidence="11">
    <location>
        <begin position="219"/>
        <end position="263"/>
    </location>
</feature>
<dbReference type="SMART" id="SM00662">
    <property type="entry name" value="RPOLD"/>
    <property type="match status" value="1"/>
</dbReference>
<organism evidence="13 14">
    <name type="scientific">Candidatus Wildermuthbacteria bacterium RIFCSPHIGHO2_02_FULL_48_16</name>
    <dbReference type="NCBI Taxonomy" id="1802453"/>
    <lineage>
        <taxon>Bacteria</taxon>
        <taxon>Candidatus Wildermuthiibacteriota</taxon>
    </lineage>
</organism>
<feature type="compositionally biased region" description="Basic and acidic residues" evidence="11">
    <location>
        <begin position="219"/>
        <end position="234"/>
    </location>
</feature>
<keyword evidence="6" id="KW-0548">Nucleotidyltransferase</keyword>
<evidence type="ECO:0000256" key="11">
    <source>
        <dbReference type="SAM" id="MobiDB-lite"/>
    </source>
</evidence>
<dbReference type="AlphaFoldDB" id="A0A1G2RAE6"/>
<dbReference type="FunFam" id="2.170.120.12:FF:000001">
    <property type="entry name" value="DNA-directed RNA polymerase subunit alpha"/>
    <property type="match status" value="1"/>
</dbReference>
<dbReference type="InterPro" id="IPR011262">
    <property type="entry name" value="DNA-dir_RNA_pol_insert"/>
</dbReference>
<dbReference type="GO" id="GO:0000428">
    <property type="term" value="C:DNA-directed RNA polymerase complex"/>
    <property type="evidence" value="ECO:0007669"/>
    <property type="project" value="UniProtKB-KW"/>
</dbReference>
<dbReference type="NCBIfam" id="TIGR02027">
    <property type="entry name" value="rpoA"/>
    <property type="match status" value="1"/>
</dbReference>
<keyword evidence="5" id="KW-0808">Transferase</keyword>
<protein>
    <recommendedName>
        <fullName evidence="3">DNA-directed RNA polymerase subunit alpha</fullName>
        <ecNumber evidence="2">2.7.7.6</ecNumber>
    </recommendedName>
    <alternativeName>
        <fullName evidence="9">RNA polymerase subunit alpha</fullName>
    </alternativeName>
    <alternativeName>
        <fullName evidence="8">Transcriptase subunit alpha</fullName>
    </alternativeName>
</protein>
<comment type="similarity">
    <text evidence="1">Belongs to the RNA polymerase alpha chain family.</text>
</comment>
<sequence>MLEKKGNKAVFEVDALYPGYGVTVGNSLRRVLFSSLGGAAATQANIKGVTHEFSTIPGVLEDVVTVLLNLKQLRFKMYTDEPQKATLKVKGEKEVTGGDFEFPSQLELINEDVHIATLTQKNAELEMEIQVEKGIGYVRSEEMKKGKQDIGMVYLDAIFTPIKNVSFRAEHMRVGERTDFDKLTITVETDGTISPEQALYESAEILRAQFEVVATGVKPAEKLAESKPEKSSAKKEKKPKKESKKSAPKGRDLAAGGKTKKEK</sequence>
<gene>
    <name evidence="13" type="ORF">A3J68_01975</name>
</gene>
<evidence type="ECO:0000256" key="6">
    <source>
        <dbReference type="ARBA" id="ARBA00022695"/>
    </source>
</evidence>
<dbReference type="EC" id="2.7.7.6" evidence="2"/>
<evidence type="ECO:0000256" key="9">
    <source>
        <dbReference type="ARBA" id="ARBA00033070"/>
    </source>
</evidence>
<dbReference type="Gene3D" id="3.30.1360.10">
    <property type="entry name" value="RNA polymerase, RBP11-like subunit"/>
    <property type="match status" value="1"/>
</dbReference>
<dbReference type="Pfam" id="PF01000">
    <property type="entry name" value="RNA_pol_A_bac"/>
    <property type="match status" value="1"/>
</dbReference>
<dbReference type="GO" id="GO:0003899">
    <property type="term" value="F:DNA-directed RNA polymerase activity"/>
    <property type="evidence" value="ECO:0007669"/>
    <property type="project" value="UniProtKB-EC"/>
</dbReference>
<feature type="domain" description="DNA-directed RNA polymerase RpoA/D/Rpb3-type" evidence="12">
    <location>
        <begin position="8"/>
        <end position="216"/>
    </location>
</feature>
<dbReference type="Pfam" id="PF01193">
    <property type="entry name" value="RNA_pol_L"/>
    <property type="match status" value="1"/>
</dbReference>
<dbReference type="InterPro" id="IPR011773">
    <property type="entry name" value="DNA-dir_RpoA"/>
</dbReference>
<dbReference type="SUPFAM" id="SSF56553">
    <property type="entry name" value="Insert subdomain of RNA polymerase alpha subunit"/>
    <property type="match status" value="1"/>
</dbReference>
<dbReference type="GO" id="GO:0005737">
    <property type="term" value="C:cytoplasm"/>
    <property type="evidence" value="ECO:0007669"/>
    <property type="project" value="UniProtKB-ARBA"/>
</dbReference>
<dbReference type="GO" id="GO:0003677">
    <property type="term" value="F:DNA binding"/>
    <property type="evidence" value="ECO:0007669"/>
    <property type="project" value="InterPro"/>
</dbReference>
<feature type="compositionally biased region" description="Basic residues" evidence="11">
    <location>
        <begin position="235"/>
        <end position="248"/>
    </location>
</feature>